<dbReference type="OrthoDB" id="416253at2759"/>
<proteinExistence type="predicted"/>
<name>A0A158PM92_ANGCS</name>
<evidence type="ECO:0000313" key="4">
    <source>
        <dbReference type="WBParaSite" id="ACOC_0001237801-mRNA-1"/>
    </source>
</evidence>
<dbReference type="AlphaFoldDB" id="A0A158PM92"/>
<reference evidence="4" key="1">
    <citation type="submission" date="2016-04" db="UniProtKB">
        <authorList>
            <consortium name="WormBaseParasite"/>
        </authorList>
    </citation>
    <scope>IDENTIFICATION</scope>
</reference>
<dbReference type="InterPro" id="IPR036812">
    <property type="entry name" value="NAD(P)_OxRdtase_dom_sf"/>
</dbReference>
<evidence type="ECO:0000259" key="1">
    <source>
        <dbReference type="Pfam" id="PF00248"/>
    </source>
</evidence>
<dbReference type="InterPro" id="IPR023210">
    <property type="entry name" value="NADP_OxRdtase_dom"/>
</dbReference>
<dbReference type="GO" id="GO:0016491">
    <property type="term" value="F:oxidoreductase activity"/>
    <property type="evidence" value="ECO:0007669"/>
    <property type="project" value="InterPro"/>
</dbReference>
<dbReference type="EMBL" id="UYYA01005012">
    <property type="protein sequence ID" value="VDM63964.1"/>
    <property type="molecule type" value="Genomic_DNA"/>
</dbReference>
<organism evidence="4">
    <name type="scientific">Angiostrongylus costaricensis</name>
    <name type="common">Nematode worm</name>
    <dbReference type="NCBI Taxonomy" id="334426"/>
    <lineage>
        <taxon>Eukaryota</taxon>
        <taxon>Metazoa</taxon>
        <taxon>Ecdysozoa</taxon>
        <taxon>Nematoda</taxon>
        <taxon>Chromadorea</taxon>
        <taxon>Rhabditida</taxon>
        <taxon>Rhabditina</taxon>
        <taxon>Rhabditomorpha</taxon>
        <taxon>Strongyloidea</taxon>
        <taxon>Metastrongylidae</taxon>
        <taxon>Angiostrongylus</taxon>
    </lineage>
</organism>
<feature type="domain" description="NADP-dependent oxidoreductase" evidence="1">
    <location>
        <begin position="81"/>
        <end position="136"/>
    </location>
</feature>
<dbReference type="InterPro" id="IPR020471">
    <property type="entry name" value="AKR"/>
</dbReference>
<evidence type="ECO:0000313" key="2">
    <source>
        <dbReference type="EMBL" id="VDM63964.1"/>
    </source>
</evidence>
<reference evidence="2 3" key="2">
    <citation type="submission" date="2018-11" db="EMBL/GenBank/DDBJ databases">
        <authorList>
            <consortium name="Pathogen Informatics"/>
        </authorList>
    </citation>
    <scope>NUCLEOTIDE SEQUENCE [LARGE SCALE GENOMIC DNA]</scope>
    <source>
        <strain evidence="2 3">Costa Rica</strain>
    </source>
</reference>
<keyword evidence="3" id="KW-1185">Reference proteome</keyword>
<dbReference type="Pfam" id="PF00248">
    <property type="entry name" value="Aldo_ket_red"/>
    <property type="match status" value="1"/>
</dbReference>
<gene>
    <name evidence="2" type="ORF">ACOC_LOCUS12379</name>
</gene>
<dbReference type="Proteomes" id="UP000267027">
    <property type="component" value="Unassembled WGS sequence"/>
</dbReference>
<dbReference type="WBParaSite" id="ACOC_0001237801-mRNA-1">
    <property type="protein sequence ID" value="ACOC_0001237801-mRNA-1"/>
    <property type="gene ID" value="ACOC_0001237801"/>
</dbReference>
<dbReference type="STRING" id="334426.A0A158PM92"/>
<evidence type="ECO:0000313" key="3">
    <source>
        <dbReference type="Proteomes" id="UP000267027"/>
    </source>
</evidence>
<accession>A0A158PM92</accession>
<dbReference type="SUPFAM" id="SSF51430">
    <property type="entry name" value="NAD(P)-linked oxidoreductase"/>
    <property type="match status" value="1"/>
</dbReference>
<dbReference type="Gene3D" id="3.20.20.100">
    <property type="entry name" value="NADP-dependent oxidoreductase domain"/>
    <property type="match status" value="2"/>
</dbReference>
<sequence>MEKMASLDRRRIKSDHFSSQQLHMTKWHILQNAVIVSLTETRKVGIRRCSIPHMEFNRLGFNKRMKVPTVKLLSGYEIPLVGLGTWQSKSGEVGKAVEAAISAGYTHIDCAWVYGNQVEIGEALKRLFSSGHKKNVLEILDQLQLKYVDLMLIHWPVGYEEGGGPFPKIRSIGISNFNHKQIERIEIHPYFQQKKLRVFCKEKGIAVTAYR</sequence>
<dbReference type="CDD" id="cd19071">
    <property type="entry name" value="AKR_AKR1-5-like"/>
    <property type="match status" value="1"/>
</dbReference>
<protein>
    <submittedName>
        <fullName evidence="4">Aldo_ket_red domain-containing protein</fullName>
    </submittedName>
</protein>
<dbReference type="PANTHER" id="PTHR11732">
    <property type="entry name" value="ALDO/KETO REDUCTASE"/>
    <property type="match status" value="1"/>
</dbReference>